<comment type="similarity">
    <text evidence="2">Belongs to the ABC transporter superfamily.</text>
</comment>
<protein>
    <submittedName>
        <fullName evidence="9">Oligopeptide transport ATP-binding protein OppD</fullName>
    </submittedName>
</protein>
<dbReference type="PROSITE" id="PS50893">
    <property type="entry name" value="ABC_TRANSPORTER_2"/>
    <property type="match status" value="1"/>
</dbReference>
<dbReference type="PROSITE" id="PS00211">
    <property type="entry name" value="ABC_TRANSPORTER_1"/>
    <property type="match status" value="1"/>
</dbReference>
<dbReference type="Gene3D" id="3.40.50.300">
    <property type="entry name" value="P-loop containing nucleotide triphosphate hydrolases"/>
    <property type="match status" value="1"/>
</dbReference>
<evidence type="ECO:0000256" key="3">
    <source>
        <dbReference type="ARBA" id="ARBA00022448"/>
    </source>
</evidence>
<proteinExistence type="inferred from homology"/>
<comment type="caution">
    <text evidence="9">The sequence shown here is derived from an EMBL/GenBank/DDBJ whole genome shotgun (WGS) entry which is preliminary data.</text>
</comment>
<dbReference type="GO" id="GO:0016887">
    <property type="term" value="F:ATP hydrolysis activity"/>
    <property type="evidence" value="ECO:0007669"/>
    <property type="project" value="InterPro"/>
</dbReference>
<dbReference type="Pfam" id="PF08352">
    <property type="entry name" value="oligo_HPY"/>
    <property type="match status" value="1"/>
</dbReference>
<dbReference type="NCBIfam" id="TIGR01727">
    <property type="entry name" value="oligo_HPY"/>
    <property type="match status" value="1"/>
</dbReference>
<keyword evidence="10" id="KW-1185">Reference proteome</keyword>
<evidence type="ECO:0000256" key="7">
    <source>
        <dbReference type="ARBA" id="ARBA00023136"/>
    </source>
</evidence>
<evidence type="ECO:0000256" key="5">
    <source>
        <dbReference type="ARBA" id="ARBA00022741"/>
    </source>
</evidence>
<evidence type="ECO:0000313" key="9">
    <source>
        <dbReference type="EMBL" id="MQY16451.1"/>
    </source>
</evidence>
<dbReference type="CDD" id="cd03257">
    <property type="entry name" value="ABC_NikE_OppD_transporters"/>
    <property type="match status" value="1"/>
</dbReference>
<evidence type="ECO:0000256" key="2">
    <source>
        <dbReference type="ARBA" id="ARBA00005417"/>
    </source>
</evidence>
<comment type="subcellular location">
    <subcellularLocation>
        <location evidence="1">Cell membrane</location>
        <topology evidence="1">Peripheral membrane protein</topology>
    </subcellularLocation>
</comment>
<dbReference type="InterPro" id="IPR003593">
    <property type="entry name" value="AAA+_ATPase"/>
</dbReference>
<dbReference type="PANTHER" id="PTHR43297:SF2">
    <property type="entry name" value="DIPEPTIDE TRANSPORT ATP-BINDING PROTEIN DPPD"/>
    <property type="match status" value="1"/>
</dbReference>
<dbReference type="EMBL" id="WEGJ01000055">
    <property type="protein sequence ID" value="MQY16451.1"/>
    <property type="molecule type" value="Genomic_DNA"/>
</dbReference>
<keyword evidence="5" id="KW-0547">Nucleotide-binding</keyword>
<dbReference type="FunFam" id="3.40.50.300:FF:000016">
    <property type="entry name" value="Oligopeptide ABC transporter ATP-binding component"/>
    <property type="match status" value="1"/>
</dbReference>
<reference evidence="9 10" key="1">
    <citation type="submission" date="2019-10" db="EMBL/GenBank/DDBJ databases">
        <title>Streptomyces smaragdinus sp. nov. and Streptomyces fabii sp. nov., isolated from the gut of fungus growing-termite Macrotermes natalensis.</title>
        <authorList>
            <person name="Schwitalla J."/>
            <person name="Benndorf R."/>
            <person name="Martin K."/>
            <person name="De Beer W."/>
            <person name="Kaster A.-K."/>
            <person name="Vollmers J."/>
            <person name="Poulsen M."/>
            <person name="Beemelmanns C."/>
        </authorList>
    </citation>
    <scope>NUCLEOTIDE SEQUENCE [LARGE SCALE GENOMIC DNA]</scope>
    <source>
        <strain evidence="9 10">RB5</strain>
    </source>
</reference>
<evidence type="ECO:0000256" key="1">
    <source>
        <dbReference type="ARBA" id="ARBA00004202"/>
    </source>
</evidence>
<dbReference type="SMART" id="SM00382">
    <property type="entry name" value="AAA"/>
    <property type="match status" value="1"/>
</dbReference>
<feature type="domain" description="ABC transporter" evidence="8">
    <location>
        <begin position="6"/>
        <end position="251"/>
    </location>
</feature>
<keyword evidence="6 9" id="KW-0067">ATP-binding</keyword>
<dbReference type="InterPro" id="IPR017871">
    <property type="entry name" value="ABC_transporter-like_CS"/>
</dbReference>
<dbReference type="GO" id="GO:0015833">
    <property type="term" value="P:peptide transport"/>
    <property type="evidence" value="ECO:0007669"/>
    <property type="project" value="InterPro"/>
</dbReference>
<accession>A0A7K0CSM3</accession>
<dbReference type="InterPro" id="IPR013563">
    <property type="entry name" value="Oligopep_ABC_C"/>
</dbReference>
<dbReference type="Pfam" id="PF00005">
    <property type="entry name" value="ABC_tran"/>
    <property type="match status" value="1"/>
</dbReference>
<dbReference type="RefSeq" id="WP_323378905.1">
    <property type="nucleotide sequence ID" value="NZ_WEGJ01000055.1"/>
</dbReference>
<keyword evidence="4" id="KW-1003">Cell membrane</keyword>
<dbReference type="InterPro" id="IPR003439">
    <property type="entry name" value="ABC_transporter-like_ATP-bd"/>
</dbReference>
<dbReference type="AlphaFoldDB" id="A0A7K0CSM3"/>
<dbReference type="SUPFAM" id="SSF52540">
    <property type="entry name" value="P-loop containing nucleoside triphosphate hydrolases"/>
    <property type="match status" value="1"/>
</dbReference>
<dbReference type="Proteomes" id="UP000466345">
    <property type="component" value="Unassembled WGS sequence"/>
</dbReference>
<evidence type="ECO:0000256" key="4">
    <source>
        <dbReference type="ARBA" id="ARBA00022475"/>
    </source>
</evidence>
<dbReference type="GO" id="GO:0005524">
    <property type="term" value="F:ATP binding"/>
    <property type="evidence" value="ECO:0007669"/>
    <property type="project" value="UniProtKB-KW"/>
</dbReference>
<keyword evidence="7" id="KW-0472">Membrane</keyword>
<dbReference type="InterPro" id="IPR050388">
    <property type="entry name" value="ABC_Ni/Peptide_Import"/>
</dbReference>
<dbReference type="InterPro" id="IPR027417">
    <property type="entry name" value="P-loop_NTPase"/>
</dbReference>
<dbReference type="PANTHER" id="PTHR43297">
    <property type="entry name" value="OLIGOPEPTIDE TRANSPORT ATP-BINDING PROTEIN APPD"/>
    <property type="match status" value="1"/>
</dbReference>
<name>A0A7K0CSM3_9ACTN</name>
<organism evidence="9 10">
    <name type="scientific">Streptomyces smaragdinus</name>
    <dbReference type="NCBI Taxonomy" id="2585196"/>
    <lineage>
        <taxon>Bacteria</taxon>
        <taxon>Bacillati</taxon>
        <taxon>Actinomycetota</taxon>
        <taxon>Actinomycetes</taxon>
        <taxon>Kitasatosporales</taxon>
        <taxon>Streptomycetaceae</taxon>
        <taxon>Streptomyces</taxon>
    </lineage>
</organism>
<dbReference type="GO" id="GO:0005886">
    <property type="term" value="C:plasma membrane"/>
    <property type="evidence" value="ECO:0007669"/>
    <property type="project" value="UniProtKB-SubCell"/>
</dbReference>
<evidence type="ECO:0000313" key="10">
    <source>
        <dbReference type="Proteomes" id="UP000466345"/>
    </source>
</evidence>
<gene>
    <name evidence="9" type="primary">oppD_6</name>
    <name evidence="9" type="ORF">SRB5_66500</name>
</gene>
<evidence type="ECO:0000259" key="8">
    <source>
        <dbReference type="PROSITE" id="PS50893"/>
    </source>
</evidence>
<sequence length="321" mass="34688">MNGPLLEVRDLRAAVGDLDVVRGISFGIAPGETVGLVGESGSGKTFTALSVMGLLPDAARVTGGSIAYEGRDILRLPERERRSLRGAGIAMIHQEPLTALNPLMRVGAQIIEGLRAHGVPRAEARRRMLDTLDEVGLPTPDRTARRYPHQLSGGQRQRIVIAMALAPRPRLLIADEPTTALDATVQQQILAQVDRLRRDHDLAVLWITHDLGVVARLTRRVLVMYAGRIVEDAPVRALYADPRHPYSAGLIASLPPAPAPDGTPAERTPLPAIGGTPPDLAALPPGCPFAPRCPQRADRCTTEEPPLTDRTACWVPKEKWT</sequence>
<keyword evidence="3" id="KW-0813">Transport</keyword>
<evidence type="ECO:0000256" key="6">
    <source>
        <dbReference type="ARBA" id="ARBA00022840"/>
    </source>
</evidence>